<keyword evidence="2" id="KW-1185">Reference proteome</keyword>
<dbReference type="Proteomes" id="UP000593564">
    <property type="component" value="Unassembled WGS sequence"/>
</dbReference>
<organism evidence="1 2">
    <name type="scientific">Camellia sinensis</name>
    <name type="common">Tea plant</name>
    <name type="synonym">Thea sinensis</name>
    <dbReference type="NCBI Taxonomy" id="4442"/>
    <lineage>
        <taxon>Eukaryota</taxon>
        <taxon>Viridiplantae</taxon>
        <taxon>Streptophyta</taxon>
        <taxon>Embryophyta</taxon>
        <taxon>Tracheophyta</taxon>
        <taxon>Spermatophyta</taxon>
        <taxon>Magnoliopsida</taxon>
        <taxon>eudicotyledons</taxon>
        <taxon>Gunneridae</taxon>
        <taxon>Pentapetalae</taxon>
        <taxon>asterids</taxon>
        <taxon>Ericales</taxon>
        <taxon>Theaceae</taxon>
        <taxon>Camellia</taxon>
    </lineage>
</organism>
<accession>A0A7J7I0R1</accession>
<evidence type="ECO:0000313" key="2">
    <source>
        <dbReference type="Proteomes" id="UP000593564"/>
    </source>
</evidence>
<evidence type="ECO:0000313" key="1">
    <source>
        <dbReference type="EMBL" id="KAF5958653.1"/>
    </source>
</evidence>
<sequence length="206" mass="23221">MCAFSQTLCCPRAFVKKKGRNNVTVDDLVHVITPKGRDICQIRLCSSIPLWIDLVVKFEIDFLLWGSEALSSEDSLARARNQIHGKLVGTPADGLKIYLKSSSPLFGPLGWGSRCISLWHKNCMRPTSAITAKRGPTNARMSNSPRLVGSNLSQVQDWWVRIYRHQTGRIAPSLERVRIHELRDLLGHGLERVLSKPRDPRHSGFE</sequence>
<protein>
    <submittedName>
        <fullName evidence="1">Uncharacterized protein</fullName>
    </submittedName>
</protein>
<dbReference type="AlphaFoldDB" id="A0A7J7I0R1"/>
<proteinExistence type="predicted"/>
<dbReference type="EMBL" id="JACBKZ010000002">
    <property type="protein sequence ID" value="KAF5958653.1"/>
    <property type="molecule type" value="Genomic_DNA"/>
</dbReference>
<comment type="caution">
    <text evidence="1">The sequence shown here is derived from an EMBL/GenBank/DDBJ whole genome shotgun (WGS) entry which is preliminary data.</text>
</comment>
<reference evidence="2" key="1">
    <citation type="journal article" date="2020" name="Nat. Commun.">
        <title>Genome assembly of wild tea tree DASZ reveals pedigree and selection history of tea varieties.</title>
        <authorList>
            <person name="Zhang W."/>
            <person name="Zhang Y."/>
            <person name="Qiu H."/>
            <person name="Guo Y."/>
            <person name="Wan H."/>
            <person name="Zhang X."/>
            <person name="Scossa F."/>
            <person name="Alseekh S."/>
            <person name="Zhang Q."/>
            <person name="Wang P."/>
            <person name="Xu L."/>
            <person name="Schmidt M.H."/>
            <person name="Jia X."/>
            <person name="Li D."/>
            <person name="Zhu A."/>
            <person name="Guo F."/>
            <person name="Chen W."/>
            <person name="Ni D."/>
            <person name="Usadel B."/>
            <person name="Fernie A.R."/>
            <person name="Wen W."/>
        </authorList>
    </citation>
    <scope>NUCLEOTIDE SEQUENCE [LARGE SCALE GENOMIC DNA]</scope>
    <source>
        <strain evidence="2">cv. G240</strain>
    </source>
</reference>
<reference evidence="1 2" key="2">
    <citation type="submission" date="2020-07" db="EMBL/GenBank/DDBJ databases">
        <title>Genome assembly of wild tea tree DASZ reveals pedigree and selection history of tea varieties.</title>
        <authorList>
            <person name="Zhang W."/>
        </authorList>
    </citation>
    <scope>NUCLEOTIDE SEQUENCE [LARGE SCALE GENOMIC DNA]</scope>
    <source>
        <strain evidence="2">cv. G240</strain>
        <tissue evidence="1">Leaf</tissue>
    </source>
</reference>
<name>A0A7J7I0R1_CAMSI</name>
<gene>
    <name evidence="1" type="ORF">HYC85_005878</name>
</gene>